<feature type="domain" description="RDD" evidence="7">
    <location>
        <begin position="6"/>
        <end position="126"/>
    </location>
</feature>
<dbReference type="Proteomes" id="UP001342826">
    <property type="component" value="Unassembled WGS sequence"/>
</dbReference>
<evidence type="ECO:0000259" key="7">
    <source>
        <dbReference type="Pfam" id="PF06271"/>
    </source>
</evidence>
<evidence type="ECO:0000313" key="8">
    <source>
        <dbReference type="EMBL" id="MED4402195.1"/>
    </source>
</evidence>
<keyword evidence="2" id="KW-1003">Cell membrane</keyword>
<accession>A0ABU6NYM3</accession>
<keyword evidence="4 6" id="KW-1133">Transmembrane helix</keyword>
<dbReference type="PANTHER" id="PTHR36115">
    <property type="entry name" value="PROLINE-RICH ANTIGEN HOMOLOG-RELATED"/>
    <property type="match status" value="1"/>
</dbReference>
<feature type="transmembrane region" description="Helical" evidence="6">
    <location>
        <begin position="12"/>
        <end position="32"/>
    </location>
</feature>
<evidence type="ECO:0000313" key="9">
    <source>
        <dbReference type="Proteomes" id="UP001342826"/>
    </source>
</evidence>
<feature type="transmembrane region" description="Helical" evidence="6">
    <location>
        <begin position="44"/>
        <end position="62"/>
    </location>
</feature>
<feature type="transmembrane region" description="Helical" evidence="6">
    <location>
        <begin position="95"/>
        <end position="114"/>
    </location>
</feature>
<comment type="caution">
    <text evidence="8">The sequence shown here is derived from an EMBL/GenBank/DDBJ whole genome shotgun (WGS) entry which is preliminary data.</text>
</comment>
<dbReference type="RefSeq" id="WP_235842974.1">
    <property type="nucleotide sequence ID" value="NZ_JARTFQ010000016.1"/>
</dbReference>
<keyword evidence="5 6" id="KW-0472">Membrane</keyword>
<dbReference type="GeneID" id="301140324"/>
<sequence length="245" mass="27961">METNFASRKNRILAFLLDYLILTIIIVLPIIFFMMNEKNMESALSFSFFAVWLMIGFILYILKDSIKGASIGKWVIGIGIRDEENLERVPSILRLFLRNLLIIIWPIEFLILAANKDKQRLGDRLAHTVVVKVTEVSVWRKIFAIVSLTLISILLFISTILFTIKNTDAYETAITYIEGSEEIIQEAGGIEGYGFIPSGSVQINNGYGESLFTINIKGKEKDVKVRIYLTKTPKSDWKVQEAHYE</sequence>
<evidence type="ECO:0000256" key="3">
    <source>
        <dbReference type="ARBA" id="ARBA00022692"/>
    </source>
</evidence>
<dbReference type="Pfam" id="PF06271">
    <property type="entry name" value="RDD"/>
    <property type="match status" value="1"/>
</dbReference>
<evidence type="ECO:0000256" key="4">
    <source>
        <dbReference type="ARBA" id="ARBA00022989"/>
    </source>
</evidence>
<dbReference type="EMBL" id="JARTFS010000010">
    <property type="protein sequence ID" value="MED4402195.1"/>
    <property type="molecule type" value="Genomic_DNA"/>
</dbReference>
<feature type="transmembrane region" description="Helical" evidence="6">
    <location>
        <begin position="142"/>
        <end position="164"/>
    </location>
</feature>
<gene>
    <name evidence="8" type="ORF">P9271_12800</name>
</gene>
<protein>
    <submittedName>
        <fullName evidence="8">RDD family protein</fullName>
    </submittedName>
</protein>
<comment type="subcellular location">
    <subcellularLocation>
        <location evidence="1">Cell membrane</location>
        <topology evidence="1">Multi-pass membrane protein</topology>
    </subcellularLocation>
</comment>
<evidence type="ECO:0000256" key="6">
    <source>
        <dbReference type="SAM" id="Phobius"/>
    </source>
</evidence>
<keyword evidence="9" id="KW-1185">Reference proteome</keyword>
<dbReference type="InterPro" id="IPR010432">
    <property type="entry name" value="RDD"/>
</dbReference>
<dbReference type="InterPro" id="IPR051791">
    <property type="entry name" value="Pra-immunoreactive"/>
</dbReference>
<evidence type="ECO:0000256" key="2">
    <source>
        <dbReference type="ARBA" id="ARBA00022475"/>
    </source>
</evidence>
<evidence type="ECO:0000256" key="5">
    <source>
        <dbReference type="ARBA" id="ARBA00023136"/>
    </source>
</evidence>
<keyword evidence="3 6" id="KW-0812">Transmembrane</keyword>
<organism evidence="8 9">
    <name type="scientific">Metabacillus fastidiosus</name>
    <dbReference type="NCBI Taxonomy" id="1458"/>
    <lineage>
        <taxon>Bacteria</taxon>
        <taxon>Bacillati</taxon>
        <taxon>Bacillota</taxon>
        <taxon>Bacilli</taxon>
        <taxon>Bacillales</taxon>
        <taxon>Bacillaceae</taxon>
        <taxon>Metabacillus</taxon>
    </lineage>
</organism>
<name>A0ABU6NYM3_9BACI</name>
<evidence type="ECO:0000256" key="1">
    <source>
        <dbReference type="ARBA" id="ARBA00004651"/>
    </source>
</evidence>
<proteinExistence type="predicted"/>
<reference evidence="8 9" key="1">
    <citation type="submission" date="2023-03" db="EMBL/GenBank/DDBJ databases">
        <title>Bacillus Genome Sequencing.</title>
        <authorList>
            <person name="Dunlap C."/>
        </authorList>
    </citation>
    <scope>NUCLEOTIDE SEQUENCE [LARGE SCALE GENOMIC DNA]</scope>
    <source>
        <strain evidence="8 9">NRS-1717</strain>
    </source>
</reference>